<gene>
    <name evidence="2" type="ORF">JIN87_02995</name>
</gene>
<dbReference type="Pfam" id="PF06283">
    <property type="entry name" value="ThuA"/>
    <property type="match status" value="2"/>
</dbReference>
<dbReference type="EMBL" id="JAENIL010000004">
    <property type="protein sequence ID" value="MBK1875817.1"/>
    <property type="molecule type" value="Genomic_DNA"/>
</dbReference>
<comment type="caution">
    <text evidence="2">The sequence shown here is derived from an EMBL/GenBank/DDBJ whole genome shotgun (WGS) entry which is preliminary data.</text>
</comment>
<feature type="domain" description="ThuA-like" evidence="1">
    <location>
        <begin position="158"/>
        <end position="312"/>
    </location>
</feature>
<feature type="domain" description="ThuA-like" evidence="1">
    <location>
        <begin position="64"/>
        <end position="136"/>
    </location>
</feature>
<dbReference type="RefSeq" id="WP_200354032.1">
    <property type="nucleotide sequence ID" value="NZ_JAENIL010000004.1"/>
</dbReference>
<evidence type="ECO:0000259" key="1">
    <source>
        <dbReference type="Pfam" id="PF06283"/>
    </source>
</evidence>
<name>A0A934RWS0_9BACT</name>
<evidence type="ECO:0000313" key="2">
    <source>
        <dbReference type="EMBL" id="MBK1875817.1"/>
    </source>
</evidence>
<accession>A0A934RWS0</accession>
<sequence length="343" mass="38603">MLGRSFKKKLGAFLPLSGIATISVFGGSEWKPEFDDKPLNSEQIDRIAEAVPSAPIVEPQKARKVLLYSATNGFRHGSIPVGIHAFEMMAKSTGAYEIVTSDAPVNFEKENLQHFDAVIVFNSTGNFFLPTTRKGFSIRDQFDDVEWAHLEARDKRLISNLVNYVRSGGGFVGIHAATDAYYGNWDYRNMIGGTFMGHPWTADQNVTIKVEDTQHQLTSPVFGDEELFSIKEEIYQFNNPYSRERQRVLLSLVPEQSDKPKKEPRREDNDYAIAWVKDEGQGRVFYSAIGHNFENFWSADILNHYLAGIQFATGDLEVDTTPSKLPPSLQTAIALRACECNQH</sequence>
<reference evidence="2" key="1">
    <citation type="submission" date="2021-01" db="EMBL/GenBank/DDBJ databases">
        <title>Modified the classification status of verrucomicrobia.</title>
        <authorList>
            <person name="Feng X."/>
        </authorList>
    </citation>
    <scope>NUCLEOTIDE SEQUENCE</scope>
    <source>
        <strain evidence="2">KCTC 13126</strain>
    </source>
</reference>
<dbReference type="Gene3D" id="3.40.50.880">
    <property type="match status" value="1"/>
</dbReference>
<evidence type="ECO:0000313" key="3">
    <source>
        <dbReference type="Proteomes" id="UP000617628"/>
    </source>
</evidence>
<dbReference type="InterPro" id="IPR029010">
    <property type="entry name" value="ThuA-like"/>
</dbReference>
<organism evidence="2 3">
    <name type="scientific">Pelagicoccus mobilis</name>
    <dbReference type="NCBI Taxonomy" id="415221"/>
    <lineage>
        <taxon>Bacteria</taxon>
        <taxon>Pseudomonadati</taxon>
        <taxon>Verrucomicrobiota</taxon>
        <taxon>Opitutia</taxon>
        <taxon>Puniceicoccales</taxon>
        <taxon>Pelagicoccaceae</taxon>
        <taxon>Pelagicoccus</taxon>
    </lineage>
</organism>
<protein>
    <submittedName>
        <fullName evidence="2">ThuA domain-containing protein</fullName>
    </submittedName>
</protein>
<proteinExistence type="predicted"/>
<dbReference type="PANTHER" id="PTHR40469">
    <property type="entry name" value="SECRETED GLYCOSYL HYDROLASE"/>
    <property type="match status" value="1"/>
</dbReference>
<dbReference type="AlphaFoldDB" id="A0A934RWS0"/>
<dbReference type="SUPFAM" id="SSF52317">
    <property type="entry name" value="Class I glutamine amidotransferase-like"/>
    <property type="match status" value="1"/>
</dbReference>
<keyword evidence="3" id="KW-1185">Reference proteome</keyword>
<dbReference type="InterPro" id="IPR029062">
    <property type="entry name" value="Class_I_gatase-like"/>
</dbReference>
<dbReference type="Proteomes" id="UP000617628">
    <property type="component" value="Unassembled WGS sequence"/>
</dbReference>
<dbReference type="PANTHER" id="PTHR40469:SF2">
    <property type="entry name" value="GALACTOSE-BINDING DOMAIN-LIKE SUPERFAMILY PROTEIN"/>
    <property type="match status" value="1"/>
</dbReference>